<dbReference type="InterPro" id="IPR004552">
    <property type="entry name" value="AGP_acyltrans"/>
</dbReference>
<dbReference type="SUPFAM" id="SSF69593">
    <property type="entry name" value="Glycerol-3-phosphate (1)-acyltransferase"/>
    <property type="match status" value="1"/>
</dbReference>
<dbReference type="Pfam" id="PF12710">
    <property type="entry name" value="HAD"/>
    <property type="match status" value="1"/>
</dbReference>
<keyword evidence="4" id="KW-0443">Lipid metabolism</keyword>
<dbReference type="GO" id="GO:0003841">
    <property type="term" value="F:1-acylglycerol-3-phosphate O-acyltransferase activity"/>
    <property type="evidence" value="ECO:0007669"/>
    <property type="project" value="UniProtKB-EC"/>
</dbReference>
<evidence type="ECO:0000256" key="1">
    <source>
        <dbReference type="ARBA" id="ARBA00008655"/>
    </source>
</evidence>
<dbReference type="RefSeq" id="WP_378037816.1">
    <property type="nucleotide sequence ID" value="NZ_JBHSIV010000023.1"/>
</dbReference>
<keyword evidence="3 4" id="KW-0012">Acyltransferase</keyword>
<name>A0ABV9YNM3_9PSEU</name>
<dbReference type="NCBIfam" id="TIGR00530">
    <property type="entry name" value="AGP_acyltrn"/>
    <property type="match status" value="1"/>
</dbReference>
<comment type="similarity">
    <text evidence="1 4">Belongs to the 1-acyl-sn-glycerol-3-phosphate acyltransferase family.</text>
</comment>
<protein>
    <recommendedName>
        <fullName evidence="4">1-acyl-sn-glycerol-3-phosphate acyltransferase</fullName>
        <ecNumber evidence="4">2.3.1.51</ecNumber>
    </recommendedName>
</protein>
<comment type="domain">
    <text evidence="4">The HXXXXD motif is essential for acyltransferase activity and may constitute the binding site for the phosphate moiety of the glycerol-3-phosphate.</text>
</comment>
<dbReference type="Pfam" id="PF01553">
    <property type="entry name" value="Acyltransferase"/>
    <property type="match status" value="1"/>
</dbReference>
<dbReference type="InterPro" id="IPR023214">
    <property type="entry name" value="HAD_sf"/>
</dbReference>
<dbReference type="PANTHER" id="PTHR10434:SF66">
    <property type="entry name" value="PHOSPHOLIPID_GLYCEROL ACYLTRANSFERASE DOMAIN-CONTAINING PROTEIN"/>
    <property type="match status" value="1"/>
</dbReference>
<keyword evidence="7" id="KW-1185">Reference proteome</keyword>
<keyword evidence="4" id="KW-1208">Phospholipid metabolism</keyword>
<organism evidence="6 7">
    <name type="scientific">Actinomycetospora atypica</name>
    <dbReference type="NCBI Taxonomy" id="1290095"/>
    <lineage>
        <taxon>Bacteria</taxon>
        <taxon>Bacillati</taxon>
        <taxon>Actinomycetota</taxon>
        <taxon>Actinomycetes</taxon>
        <taxon>Pseudonocardiales</taxon>
        <taxon>Pseudonocardiaceae</taxon>
        <taxon>Actinomycetospora</taxon>
    </lineage>
</organism>
<dbReference type="InterPro" id="IPR036412">
    <property type="entry name" value="HAD-like_sf"/>
</dbReference>
<keyword evidence="4" id="KW-0444">Lipid biosynthesis</keyword>
<comment type="catalytic activity">
    <reaction evidence="4">
        <text>a 1-acyl-sn-glycero-3-phosphate + an acyl-CoA = a 1,2-diacyl-sn-glycero-3-phosphate + CoA</text>
        <dbReference type="Rhea" id="RHEA:19709"/>
        <dbReference type="ChEBI" id="CHEBI:57287"/>
        <dbReference type="ChEBI" id="CHEBI:57970"/>
        <dbReference type="ChEBI" id="CHEBI:58342"/>
        <dbReference type="ChEBI" id="CHEBI:58608"/>
        <dbReference type="EC" id="2.3.1.51"/>
    </reaction>
</comment>
<dbReference type="PANTHER" id="PTHR10434">
    <property type="entry name" value="1-ACYL-SN-GLYCEROL-3-PHOSPHATE ACYLTRANSFERASE"/>
    <property type="match status" value="1"/>
</dbReference>
<evidence type="ECO:0000256" key="4">
    <source>
        <dbReference type="RuleBase" id="RU361267"/>
    </source>
</evidence>
<keyword evidence="4" id="KW-0594">Phospholipid biosynthesis</keyword>
<dbReference type="SUPFAM" id="SSF56784">
    <property type="entry name" value="HAD-like"/>
    <property type="match status" value="1"/>
</dbReference>
<evidence type="ECO:0000313" key="7">
    <source>
        <dbReference type="Proteomes" id="UP001595947"/>
    </source>
</evidence>
<comment type="caution">
    <text evidence="6">The sequence shown here is derived from an EMBL/GenBank/DDBJ whole genome shotgun (WGS) entry which is preliminary data.</text>
</comment>
<dbReference type="Proteomes" id="UP001595947">
    <property type="component" value="Unassembled WGS sequence"/>
</dbReference>
<gene>
    <name evidence="6" type="ORF">ACFPBZ_19795</name>
</gene>
<evidence type="ECO:0000259" key="5">
    <source>
        <dbReference type="SMART" id="SM00563"/>
    </source>
</evidence>
<evidence type="ECO:0000313" key="6">
    <source>
        <dbReference type="EMBL" id="MFC5064475.1"/>
    </source>
</evidence>
<dbReference type="EMBL" id="JBHSIV010000023">
    <property type="protein sequence ID" value="MFC5064475.1"/>
    <property type="molecule type" value="Genomic_DNA"/>
</dbReference>
<proteinExistence type="inferred from homology"/>
<dbReference type="CDD" id="cd07989">
    <property type="entry name" value="LPLAT_AGPAT-like"/>
    <property type="match status" value="1"/>
</dbReference>
<evidence type="ECO:0000256" key="3">
    <source>
        <dbReference type="ARBA" id="ARBA00023315"/>
    </source>
</evidence>
<sequence length="465" mass="48770">MTVVRTDAEAGLAARIDAAPAGGAVTAFVVVDGGLLAGCPLGPAAAPDSLWGRFLADVRSGVDGPGDVTPADVERVVRSRRGRDAEEVAQEGRETFRATTASWLHPEVWRLAVAHARRGHRVVLVSRATRAEVEPLAQELGADDVVVTRVSVTDGRIDGIGSPVCAGRQAAAAVAAWAEDHDVVLATSFAYGTVADEPVLGLVGNAVVVGRDGSRGDLPVRPRGAVPPLDAISGTVGFYGGFATASAAAAGVGLLQGSRHWAINLAGSVASELALGIAGVQIEVEGTEHLWARRPAVFVFNHQSALDPIVAMTMLRHDFTGVAKAEARAMPLFGPLFQFADVAFVERGNTRQAREALEPAVEKVRRGMSLLMAPEGTRSATPRPGRFKKGAFHIAMQAGVPMVPIVLENAGELMWRHDATVRPGTVSAVVHPPIDTGGWSVETLDEHVAEVRSVFLTTLGLEEKQ</sequence>
<dbReference type="EC" id="2.3.1.51" evidence="4"/>
<dbReference type="InterPro" id="IPR002123">
    <property type="entry name" value="Plipid/glycerol_acylTrfase"/>
</dbReference>
<keyword evidence="2 4" id="KW-0808">Transferase</keyword>
<dbReference type="SMART" id="SM00563">
    <property type="entry name" value="PlsC"/>
    <property type="match status" value="1"/>
</dbReference>
<evidence type="ECO:0000256" key="2">
    <source>
        <dbReference type="ARBA" id="ARBA00022679"/>
    </source>
</evidence>
<feature type="domain" description="Phospholipid/glycerol acyltransferase" evidence="5">
    <location>
        <begin position="296"/>
        <end position="410"/>
    </location>
</feature>
<dbReference type="Gene3D" id="3.40.50.1000">
    <property type="entry name" value="HAD superfamily/HAD-like"/>
    <property type="match status" value="1"/>
</dbReference>
<accession>A0ABV9YNM3</accession>
<reference evidence="7" key="1">
    <citation type="journal article" date="2019" name="Int. J. Syst. Evol. Microbiol.">
        <title>The Global Catalogue of Microorganisms (GCM) 10K type strain sequencing project: providing services to taxonomists for standard genome sequencing and annotation.</title>
        <authorList>
            <consortium name="The Broad Institute Genomics Platform"/>
            <consortium name="The Broad Institute Genome Sequencing Center for Infectious Disease"/>
            <person name="Wu L."/>
            <person name="Ma J."/>
        </authorList>
    </citation>
    <scope>NUCLEOTIDE SEQUENCE [LARGE SCALE GENOMIC DNA]</scope>
    <source>
        <strain evidence="7">CGMCC 4.7093</strain>
    </source>
</reference>